<keyword evidence="2" id="KW-0813">Transport</keyword>
<dbReference type="Gene3D" id="2.60.40.640">
    <property type="match status" value="2"/>
</dbReference>
<dbReference type="InterPro" id="IPR014752">
    <property type="entry name" value="Arrestin-like_C"/>
</dbReference>
<dbReference type="PANTHER" id="PTHR12233">
    <property type="entry name" value="VACUOLAR PROTEIN SORTING 26 RELATED"/>
    <property type="match status" value="1"/>
</dbReference>
<dbReference type="STRING" id="448386.A0A2V3J564"/>
<dbReference type="FunFam" id="2.60.40.640:FF:000015">
    <property type="entry name" value="Vacuolar protein sorting-associated protein 26"/>
    <property type="match status" value="1"/>
</dbReference>
<dbReference type="OrthoDB" id="3821113at2759"/>
<keyword evidence="5" id="KW-1185">Reference proteome</keyword>
<accession>A0A2V3J564</accession>
<dbReference type="AlphaFoldDB" id="A0A2V3J564"/>
<evidence type="ECO:0000313" key="5">
    <source>
        <dbReference type="Proteomes" id="UP000247409"/>
    </source>
</evidence>
<evidence type="ECO:0000256" key="3">
    <source>
        <dbReference type="ARBA" id="ARBA00022927"/>
    </source>
</evidence>
<sequence>MEAALGFIGLGSPCDISVDLDAASTRRYVNQNPTSSTLHSSTKSNNDNPLLLPLFTESETVSGKVTVSLKDGKHMQHRGIKIDFVGTIEMVYDRENSQQFTSLERLLEDPGTLTATKTYRFEFTNVEKSYDTYSGINVKLRYFLRVSIVRSQYTQDICKQVDIAVQHLVDKPLSNQEIRMEVGIEDSLHIEFVYHNSKFHLTDVVIGRIYFMLVRINLKRMELEIRKRESAGTGANVYNETETVMKFEVMDGAPVRGEVIPVRMFLGACRALTPSYRSVNNKFSVKYYLNLVLVDETDRRYFKQSEITIWRKSYQTV</sequence>
<evidence type="ECO:0000256" key="1">
    <source>
        <dbReference type="ARBA" id="ARBA00009100"/>
    </source>
</evidence>
<dbReference type="InterPro" id="IPR028934">
    <property type="entry name" value="Vps26-related"/>
</dbReference>
<evidence type="ECO:0000313" key="4">
    <source>
        <dbReference type="EMBL" id="PXF49545.1"/>
    </source>
</evidence>
<dbReference type="GO" id="GO:0006886">
    <property type="term" value="P:intracellular protein transport"/>
    <property type="evidence" value="ECO:0007669"/>
    <property type="project" value="InterPro"/>
</dbReference>
<reference evidence="4 5" key="1">
    <citation type="journal article" date="2018" name="Mol. Biol. Evol.">
        <title>Analysis of the draft genome of the red seaweed Gracilariopsis chorda provides insights into genome size evolution in Rhodophyta.</title>
        <authorList>
            <person name="Lee J."/>
            <person name="Yang E.C."/>
            <person name="Graf L."/>
            <person name="Yang J.H."/>
            <person name="Qiu H."/>
            <person name="Zel Zion U."/>
            <person name="Chan C.X."/>
            <person name="Stephens T.G."/>
            <person name="Weber A.P.M."/>
            <person name="Boo G.H."/>
            <person name="Boo S.M."/>
            <person name="Kim K.M."/>
            <person name="Shin Y."/>
            <person name="Jung M."/>
            <person name="Lee S.J."/>
            <person name="Yim H.S."/>
            <person name="Lee J.H."/>
            <person name="Bhattacharya D."/>
            <person name="Yoon H.S."/>
        </authorList>
    </citation>
    <scope>NUCLEOTIDE SEQUENCE [LARGE SCALE GENOMIC DNA]</scope>
    <source>
        <strain evidence="4 5">SKKU-2015</strain>
        <tissue evidence="4">Whole body</tissue>
    </source>
</reference>
<dbReference type="Pfam" id="PF03643">
    <property type="entry name" value="Vps26"/>
    <property type="match status" value="1"/>
</dbReference>
<comment type="caution">
    <text evidence="4">The sequence shown here is derived from an EMBL/GenBank/DDBJ whole genome shotgun (WGS) entry which is preliminary data.</text>
</comment>
<evidence type="ECO:0000256" key="2">
    <source>
        <dbReference type="ARBA" id="ARBA00022448"/>
    </source>
</evidence>
<keyword evidence="3" id="KW-0653">Protein transport</keyword>
<dbReference type="Proteomes" id="UP000247409">
    <property type="component" value="Unassembled WGS sequence"/>
</dbReference>
<comment type="similarity">
    <text evidence="1">Belongs to the VPS26 family.</text>
</comment>
<gene>
    <name evidence="4" type="ORF">BWQ96_00615</name>
</gene>
<dbReference type="GO" id="GO:0030904">
    <property type="term" value="C:retromer complex"/>
    <property type="evidence" value="ECO:0007669"/>
    <property type="project" value="UniProtKB-ARBA"/>
</dbReference>
<name>A0A2V3J564_9FLOR</name>
<protein>
    <submittedName>
        <fullName evidence="4">Vacuolar protein sorting-associated protein 26B</fullName>
    </submittedName>
</protein>
<proteinExistence type="inferred from homology"/>
<organism evidence="4 5">
    <name type="scientific">Gracilariopsis chorda</name>
    <dbReference type="NCBI Taxonomy" id="448386"/>
    <lineage>
        <taxon>Eukaryota</taxon>
        <taxon>Rhodophyta</taxon>
        <taxon>Florideophyceae</taxon>
        <taxon>Rhodymeniophycidae</taxon>
        <taxon>Gracilariales</taxon>
        <taxon>Gracilariaceae</taxon>
        <taxon>Gracilariopsis</taxon>
    </lineage>
</organism>
<dbReference type="EMBL" id="NBIV01000004">
    <property type="protein sequence ID" value="PXF49545.1"/>
    <property type="molecule type" value="Genomic_DNA"/>
</dbReference>